<sequence>MPQLSPMSWVMVFLFFLVCWVSVIVVFWWSARKEYKVGKGVVVGVITSKGIGWSFNKGLNLKK</sequence>
<accession>A0A1S6EIG5</accession>
<keyword evidence="1" id="KW-1133">Transmembrane helix</keyword>
<name>A0A1S6EIG5_9BIVA</name>
<keyword evidence="1" id="KW-0812">Transmembrane</keyword>
<proteinExistence type="predicted"/>
<keyword evidence="1" id="KW-0472">Membrane</keyword>
<feature type="transmembrane region" description="Helical" evidence="1">
    <location>
        <begin position="6"/>
        <end position="29"/>
    </location>
</feature>
<dbReference type="EMBL" id="KY067440">
    <property type="protein sequence ID" value="AQR56971.1"/>
    <property type="molecule type" value="Genomic_DNA"/>
</dbReference>
<organism evidence="2">
    <name type="scientific">Ptychorhynchus pfisteri</name>
    <dbReference type="NCBI Taxonomy" id="2306725"/>
    <lineage>
        <taxon>Eukaryota</taxon>
        <taxon>Metazoa</taxon>
        <taxon>Spiralia</taxon>
        <taxon>Lophotrochozoa</taxon>
        <taxon>Mollusca</taxon>
        <taxon>Bivalvia</taxon>
        <taxon>Autobranchia</taxon>
        <taxon>Heteroconchia</taxon>
        <taxon>Palaeoheterodonta</taxon>
        <taxon>Unionida</taxon>
        <taxon>Unionoidea</taxon>
        <taxon>Unionidae</taxon>
        <taxon>Unioninae</taxon>
        <taxon>Ptychorhynchus</taxon>
    </lineage>
</organism>
<protein>
    <submittedName>
        <fullName evidence="2">ATP synthase F0 subunit 8</fullName>
    </submittedName>
</protein>
<reference evidence="2" key="2">
    <citation type="submission" date="2016-10" db="EMBL/GenBank/DDBJ databases">
        <authorList>
            <person name="de Groot N.N."/>
        </authorList>
    </citation>
    <scope>NUCLEOTIDE SEQUENCE</scope>
</reference>
<evidence type="ECO:0000256" key="1">
    <source>
        <dbReference type="SAM" id="Phobius"/>
    </source>
</evidence>
<evidence type="ECO:0000313" key="2">
    <source>
        <dbReference type="EMBL" id="AQR56971.1"/>
    </source>
</evidence>
<gene>
    <name evidence="2" type="primary">atp8</name>
</gene>
<keyword evidence="2" id="KW-0496">Mitochondrion</keyword>
<geneLocation type="mitochondrion" evidence="2"/>
<dbReference type="AlphaFoldDB" id="A0A1S6EIG5"/>
<reference evidence="2" key="1">
    <citation type="journal article" date="2016" name="Conserv Genet Resour">
        <title>Characterization of the complete maternal mitochondrial genome of Ptychorhynchus pfisteri (Bivalvia: Unionidae: Gonideinae).</title>
        <authorList>
            <person name="Zhou C."/>
            <person name="Huang X."/>
            <person name="Ouyang S."/>
            <person name="Ouyang J."/>
            <person name="Wu X."/>
        </authorList>
    </citation>
    <scope>NUCLEOTIDE SEQUENCE</scope>
</reference>